<organism evidence="10 11">
    <name type="scientific">Trapa incisa</name>
    <dbReference type="NCBI Taxonomy" id="236973"/>
    <lineage>
        <taxon>Eukaryota</taxon>
        <taxon>Viridiplantae</taxon>
        <taxon>Streptophyta</taxon>
        <taxon>Embryophyta</taxon>
        <taxon>Tracheophyta</taxon>
        <taxon>Spermatophyta</taxon>
        <taxon>Magnoliopsida</taxon>
        <taxon>eudicotyledons</taxon>
        <taxon>Gunneridae</taxon>
        <taxon>Pentapetalae</taxon>
        <taxon>rosids</taxon>
        <taxon>malvids</taxon>
        <taxon>Myrtales</taxon>
        <taxon>Lythraceae</taxon>
        <taxon>Trapa</taxon>
    </lineage>
</organism>
<gene>
    <name evidence="10" type="ORF">SAY87_005622</name>
</gene>
<dbReference type="InterPro" id="IPR051032">
    <property type="entry name" value="AP2/ERF_TF_ERF_subfamily"/>
</dbReference>
<comment type="caution">
    <text evidence="10">The sequence shown here is derived from an EMBL/GenBank/DDBJ whole genome shotgun (WGS) entry which is preliminary data.</text>
</comment>
<evidence type="ECO:0000256" key="5">
    <source>
        <dbReference type="ARBA" id="ARBA00023163"/>
    </source>
</evidence>
<dbReference type="InterPro" id="IPR036955">
    <property type="entry name" value="AP2/ERF_dom_sf"/>
</dbReference>
<evidence type="ECO:0000256" key="2">
    <source>
        <dbReference type="ARBA" id="ARBA00023015"/>
    </source>
</evidence>
<dbReference type="FunFam" id="3.30.730.10:FF:000001">
    <property type="entry name" value="Ethylene-responsive transcription factor 2"/>
    <property type="match status" value="1"/>
</dbReference>
<evidence type="ECO:0000256" key="4">
    <source>
        <dbReference type="ARBA" id="ARBA00023159"/>
    </source>
</evidence>
<feature type="region of interest" description="Disordered" evidence="8">
    <location>
        <begin position="259"/>
        <end position="293"/>
    </location>
</feature>
<dbReference type="EMBL" id="JAXIOK010000010">
    <property type="protein sequence ID" value="KAK4760729.1"/>
    <property type="molecule type" value="Genomic_DNA"/>
</dbReference>
<sequence>MLALPSWMAPTKVRRAVNCSNSTCLGILVENLDPKDTDAGIATLPATLMFVGGLCLPQTPNSLVVQGRLEEGRQVIAVAITLALKSGQGKVLPKGVGVLHMIVIVIFLWPTGGRGGRWVGWSQDSVRRPEHGSEAYMSSSRSDSASPEKTLMKAKRPRRLAGTGGDPVYHGVRKRAWGRWVSEIREPRKKSRIWLGTFETAEMAARAHDAAALALKGIQSAVLNFPELAATLPRPASNAAHDIQAAAAKAASTVISPGLQAADTTSGSGSSGGSNSWTSSATAEEEEEEDLGEIVQLPRLGTCFDSLVDSMDGWWMNVDDAHNHGEMIPYTTTADYNLIVDDGEFEAFSWEY</sequence>
<keyword evidence="5" id="KW-0804">Transcription</keyword>
<dbReference type="SUPFAM" id="SSF54171">
    <property type="entry name" value="DNA-binding domain"/>
    <property type="match status" value="1"/>
</dbReference>
<keyword evidence="11" id="KW-1185">Reference proteome</keyword>
<evidence type="ECO:0000256" key="3">
    <source>
        <dbReference type="ARBA" id="ARBA00023125"/>
    </source>
</evidence>
<feature type="region of interest" description="Disordered" evidence="8">
    <location>
        <begin position="130"/>
        <end position="149"/>
    </location>
</feature>
<accession>A0AAN7Q7W2</accession>
<dbReference type="InterPro" id="IPR016177">
    <property type="entry name" value="DNA-bd_dom_sf"/>
</dbReference>
<dbReference type="SMART" id="SM00380">
    <property type="entry name" value="AP2"/>
    <property type="match status" value="1"/>
</dbReference>
<dbReference type="PRINTS" id="PR00367">
    <property type="entry name" value="ETHRSPELEMNT"/>
</dbReference>
<comment type="similarity">
    <text evidence="7">Belongs to the AP2/ERF transcription factor family. ERF subfamily.</text>
</comment>
<comment type="subcellular location">
    <subcellularLocation>
        <location evidence="1">Nucleus</location>
    </subcellularLocation>
</comment>
<dbReference type="GO" id="GO:0005634">
    <property type="term" value="C:nucleus"/>
    <property type="evidence" value="ECO:0007669"/>
    <property type="project" value="UniProtKB-SubCell"/>
</dbReference>
<keyword evidence="3" id="KW-0238">DNA-binding</keyword>
<evidence type="ECO:0000256" key="1">
    <source>
        <dbReference type="ARBA" id="ARBA00004123"/>
    </source>
</evidence>
<dbReference type="Pfam" id="PF00847">
    <property type="entry name" value="AP2"/>
    <property type="match status" value="1"/>
</dbReference>
<feature type="compositionally biased region" description="Acidic residues" evidence="8">
    <location>
        <begin position="283"/>
        <end position="292"/>
    </location>
</feature>
<evidence type="ECO:0000313" key="10">
    <source>
        <dbReference type="EMBL" id="KAK4760729.1"/>
    </source>
</evidence>
<evidence type="ECO:0000259" key="9">
    <source>
        <dbReference type="PROSITE" id="PS51032"/>
    </source>
</evidence>
<evidence type="ECO:0000256" key="7">
    <source>
        <dbReference type="ARBA" id="ARBA00024343"/>
    </source>
</evidence>
<proteinExistence type="inferred from homology"/>
<dbReference type="Gene3D" id="3.30.730.10">
    <property type="entry name" value="AP2/ERF domain"/>
    <property type="match status" value="1"/>
</dbReference>
<name>A0AAN7Q7W2_9MYRT</name>
<dbReference type="PANTHER" id="PTHR31985">
    <property type="entry name" value="ETHYLENE-RESPONSIVE TRANSCRIPTION FACTOR ERF042-RELATED"/>
    <property type="match status" value="1"/>
</dbReference>
<dbReference type="PANTHER" id="PTHR31985:SF299">
    <property type="entry name" value="AP2 DOMAIN CLASS TRANSCRIPTION FACTOR"/>
    <property type="match status" value="1"/>
</dbReference>
<keyword evidence="6" id="KW-0539">Nucleus</keyword>
<protein>
    <recommendedName>
        <fullName evidence="9">AP2/ERF domain-containing protein</fullName>
    </recommendedName>
</protein>
<keyword evidence="2" id="KW-0805">Transcription regulation</keyword>
<feature type="domain" description="AP2/ERF" evidence="9">
    <location>
        <begin position="168"/>
        <end position="226"/>
    </location>
</feature>
<dbReference type="AlphaFoldDB" id="A0AAN7Q7W2"/>
<evidence type="ECO:0000256" key="6">
    <source>
        <dbReference type="ARBA" id="ARBA00023242"/>
    </source>
</evidence>
<dbReference type="CDD" id="cd00018">
    <property type="entry name" value="AP2"/>
    <property type="match status" value="1"/>
</dbReference>
<reference evidence="10 11" key="1">
    <citation type="journal article" date="2023" name="Hortic Res">
        <title>Pangenome of water caltrop reveals structural variations and asymmetric subgenome divergence after allopolyploidization.</title>
        <authorList>
            <person name="Zhang X."/>
            <person name="Chen Y."/>
            <person name="Wang L."/>
            <person name="Yuan Y."/>
            <person name="Fang M."/>
            <person name="Shi L."/>
            <person name="Lu R."/>
            <person name="Comes H.P."/>
            <person name="Ma Y."/>
            <person name="Chen Y."/>
            <person name="Huang G."/>
            <person name="Zhou Y."/>
            <person name="Zheng Z."/>
            <person name="Qiu Y."/>
        </authorList>
    </citation>
    <scope>NUCLEOTIDE SEQUENCE [LARGE SCALE GENOMIC DNA]</scope>
    <source>
        <tissue evidence="10">Roots</tissue>
    </source>
</reference>
<dbReference type="GO" id="GO:0003700">
    <property type="term" value="F:DNA-binding transcription factor activity"/>
    <property type="evidence" value="ECO:0007669"/>
    <property type="project" value="InterPro"/>
</dbReference>
<dbReference type="Proteomes" id="UP001345219">
    <property type="component" value="Chromosome 5"/>
</dbReference>
<evidence type="ECO:0000256" key="8">
    <source>
        <dbReference type="SAM" id="MobiDB-lite"/>
    </source>
</evidence>
<feature type="compositionally biased region" description="Low complexity" evidence="8">
    <location>
        <begin position="134"/>
        <end position="145"/>
    </location>
</feature>
<keyword evidence="4" id="KW-0010">Activator</keyword>
<dbReference type="PROSITE" id="PS51032">
    <property type="entry name" value="AP2_ERF"/>
    <property type="match status" value="1"/>
</dbReference>
<evidence type="ECO:0000313" key="11">
    <source>
        <dbReference type="Proteomes" id="UP001345219"/>
    </source>
</evidence>
<dbReference type="InterPro" id="IPR001471">
    <property type="entry name" value="AP2/ERF_dom"/>
</dbReference>
<dbReference type="GO" id="GO:0003677">
    <property type="term" value="F:DNA binding"/>
    <property type="evidence" value="ECO:0007669"/>
    <property type="project" value="UniProtKB-KW"/>
</dbReference>
<feature type="compositionally biased region" description="Low complexity" evidence="8">
    <location>
        <begin position="261"/>
        <end position="282"/>
    </location>
</feature>